<feature type="signal peptide" evidence="1">
    <location>
        <begin position="1"/>
        <end position="21"/>
    </location>
</feature>
<evidence type="ECO:0000313" key="3">
    <source>
        <dbReference type="Proteomes" id="UP000366872"/>
    </source>
</evidence>
<accession>A0A6C2U657</accession>
<evidence type="ECO:0000313" key="2">
    <source>
        <dbReference type="EMBL" id="VGO14876.1"/>
    </source>
</evidence>
<dbReference type="AlphaFoldDB" id="A0A6C2U657"/>
<proteinExistence type="predicted"/>
<keyword evidence="3" id="KW-1185">Reference proteome</keyword>
<organism evidence="2 3">
    <name type="scientific">Pontiella desulfatans</name>
    <dbReference type="NCBI Taxonomy" id="2750659"/>
    <lineage>
        <taxon>Bacteria</taxon>
        <taxon>Pseudomonadati</taxon>
        <taxon>Kiritimatiellota</taxon>
        <taxon>Kiritimatiellia</taxon>
        <taxon>Kiritimatiellales</taxon>
        <taxon>Pontiellaceae</taxon>
        <taxon>Pontiella</taxon>
    </lineage>
</organism>
<sequence>MKKAIRNITLAVSVTTLTASAVNQRWEGTGGDGLWTNAANWSTTSVPAIGDNTANWTGDAITIDTAAFADRFWARGGLGKNVLTITNNGILTTAGDIALNEFSNNEVYADLIMAGGAAIVSNNLSVAGQDTSQGGGRVFLNSGSVEVLNSVKIGTAGQGVGVDGEVTINDGTLSVLNRTLVGGGNLDTDEGTLIINGGQYIEGTNGSSFAIGVGAGSGTVEINGGMLVNNNALKMDVDASNDVGTATINLNGGEWWQLGSSVDMQDESQIIVGEGVMHWAGDQLAAVTALVTNGFLTPAGGPTNMLAESWDASWTNSTVVDYGYWSNTYTRVLFADVDDVTNGYTTVWAQDLTPPPPGLPESDGVANTHSFNNGGGDQLWSTAGNWNPASVPTGEDTAKQIEGGTLIVASEAEVLALLNGHNNTSLLAVVTGGSLTVSNNAEIGNDGGSGLGKLVVDGGDVSVLGELSFGKKGTATRRGELELNSGTVNVGGATLVGNQATGTVTINGGVFNQPYTVFKVAGSDGSGTLNVNGGSLELHTGNDVWQPLQVGTGAGDGVVNMRGGLIRTRHLVLGNNNAGAAEVNLYGGTFDLAHGWTGSLFMRSEGKIHVEGGVFKWNGTDKLPYITNLVAQGQMTWDNGMTNMLSESWDHSWTNGTSILYAEAAGGYTTVWAFDTTSVPAGYDAFETLYDLQEGAEGDDDKDGLSNLGEYAINGNPTNAADTGQMGMSSDGSTFAYVHAKLADDSSVTYRLIDTTDLVNGSVTTNGYVSQVNGPVDGDYLTVTNNYDMTGKPEQFIELEVEQQ</sequence>
<dbReference type="EMBL" id="CAAHFG010000002">
    <property type="protein sequence ID" value="VGO14876.1"/>
    <property type="molecule type" value="Genomic_DNA"/>
</dbReference>
<evidence type="ECO:0000256" key="1">
    <source>
        <dbReference type="SAM" id="SignalP"/>
    </source>
</evidence>
<keyword evidence="1" id="KW-0732">Signal</keyword>
<gene>
    <name evidence="2" type="ORF">PDESU_03446</name>
</gene>
<feature type="chain" id="PRO_5025683212" evidence="1">
    <location>
        <begin position="22"/>
        <end position="804"/>
    </location>
</feature>
<name>A0A6C2U657_PONDE</name>
<reference evidence="2 3" key="1">
    <citation type="submission" date="2019-04" db="EMBL/GenBank/DDBJ databases">
        <authorList>
            <person name="Van Vliet M D."/>
        </authorList>
    </citation>
    <scope>NUCLEOTIDE SEQUENCE [LARGE SCALE GENOMIC DNA]</scope>
    <source>
        <strain evidence="2 3">F1</strain>
    </source>
</reference>
<protein>
    <submittedName>
        <fullName evidence="2">Uncharacterized protein</fullName>
    </submittedName>
</protein>
<dbReference type="Proteomes" id="UP000366872">
    <property type="component" value="Unassembled WGS sequence"/>
</dbReference>